<dbReference type="GO" id="GO:0006886">
    <property type="term" value="P:intracellular protein transport"/>
    <property type="evidence" value="ECO:0007669"/>
    <property type="project" value="InterPro"/>
</dbReference>
<reference evidence="6 7" key="1">
    <citation type="journal article" date="2018" name="Nat. Ecol. Evol.">
        <title>Genomic signatures of mitonuclear coevolution across populations of Tigriopus californicus.</title>
        <authorList>
            <person name="Barreto F.S."/>
            <person name="Watson E.T."/>
            <person name="Lima T.G."/>
            <person name="Willett C.S."/>
            <person name="Edmands S."/>
            <person name="Li W."/>
            <person name="Burton R.S."/>
        </authorList>
    </citation>
    <scope>NUCLEOTIDE SEQUENCE [LARGE SCALE GENOMIC DNA]</scope>
    <source>
        <strain evidence="6 7">San Diego</strain>
    </source>
</reference>
<dbReference type="GO" id="GO:0031902">
    <property type="term" value="C:late endosome membrane"/>
    <property type="evidence" value="ECO:0007669"/>
    <property type="project" value="UniProtKB-SubCell"/>
</dbReference>
<evidence type="ECO:0000313" key="6">
    <source>
        <dbReference type="EMBL" id="TRY70573.1"/>
    </source>
</evidence>
<keyword evidence="3" id="KW-0472">Membrane</keyword>
<dbReference type="GO" id="GO:0003779">
    <property type="term" value="F:actin binding"/>
    <property type="evidence" value="ECO:0007669"/>
    <property type="project" value="TreeGrafter"/>
</dbReference>
<evidence type="ECO:0000259" key="4">
    <source>
        <dbReference type="Pfam" id="PF04840"/>
    </source>
</evidence>
<dbReference type="InterPro" id="IPR036322">
    <property type="entry name" value="WD40_repeat_dom_sf"/>
</dbReference>
<organism evidence="6 7">
    <name type="scientific">Tigriopus californicus</name>
    <name type="common">Marine copepod</name>
    <dbReference type="NCBI Taxonomy" id="6832"/>
    <lineage>
        <taxon>Eukaryota</taxon>
        <taxon>Metazoa</taxon>
        <taxon>Ecdysozoa</taxon>
        <taxon>Arthropoda</taxon>
        <taxon>Crustacea</taxon>
        <taxon>Multicrustacea</taxon>
        <taxon>Hexanauplia</taxon>
        <taxon>Copepoda</taxon>
        <taxon>Harpacticoida</taxon>
        <taxon>Harpacticidae</taxon>
        <taxon>Tigriopus</taxon>
    </lineage>
</organism>
<feature type="domain" description="Vps16 C-terminal" evidence="4">
    <location>
        <begin position="540"/>
        <end position="841"/>
    </location>
</feature>
<evidence type="ECO:0000256" key="3">
    <source>
        <dbReference type="PIRNR" id="PIRNR007949"/>
    </source>
</evidence>
<evidence type="ECO:0000256" key="1">
    <source>
        <dbReference type="ARBA" id="ARBA00009250"/>
    </source>
</evidence>
<dbReference type="InterPro" id="IPR006926">
    <property type="entry name" value="Vps16_N"/>
</dbReference>
<comment type="function">
    <text evidence="3">Plays a role in vesicle-mediated protein trafficking to lysosomal compartments including the endocytic membrane transport and autophagic pathways. Believed to act as a core component of the putative HOPS and CORVET endosomal tethering complexes.</text>
</comment>
<accession>A0A553NYQ3</accession>
<evidence type="ECO:0000256" key="2">
    <source>
        <dbReference type="ARBA" id="ARBA00017947"/>
    </source>
</evidence>
<dbReference type="SUPFAM" id="SSF50978">
    <property type="entry name" value="WD40 repeat-like"/>
    <property type="match status" value="1"/>
</dbReference>
<dbReference type="GO" id="GO:0005765">
    <property type="term" value="C:lysosomal membrane"/>
    <property type="evidence" value="ECO:0007669"/>
    <property type="project" value="UniProtKB-SubCell"/>
</dbReference>
<dbReference type="InterPro" id="IPR038132">
    <property type="entry name" value="Vps16_C_sf"/>
</dbReference>
<dbReference type="InterPro" id="IPR016534">
    <property type="entry name" value="VPS16"/>
</dbReference>
<comment type="subcellular location">
    <subcellularLocation>
        <location evidence="3">Late endosome membrane</location>
        <topology evidence="3">Peripheral membrane protein</topology>
        <orientation evidence="3">Cytoplasmic side</orientation>
    </subcellularLocation>
    <subcellularLocation>
        <location evidence="3">Lysosome membrane</location>
        <topology evidence="3">Peripheral membrane protein</topology>
        <orientation evidence="3">Cytoplasmic side</orientation>
    </subcellularLocation>
    <text evidence="3">Cytoplasmic, peripheral membrane protein associated with late endosomes/lysosomes.</text>
</comment>
<proteinExistence type="inferred from homology"/>
<dbReference type="GO" id="GO:0042144">
    <property type="term" value="P:vacuole fusion, non-autophagic"/>
    <property type="evidence" value="ECO:0007669"/>
    <property type="project" value="TreeGrafter"/>
</dbReference>
<dbReference type="AlphaFoldDB" id="A0A553NYQ3"/>
<dbReference type="PANTHER" id="PTHR12811">
    <property type="entry name" value="VACUOLAR PROTEIN SORTING VPS16"/>
    <property type="match status" value="1"/>
</dbReference>
<keyword evidence="3" id="KW-0458">Lysosome</keyword>
<evidence type="ECO:0000313" key="7">
    <source>
        <dbReference type="Proteomes" id="UP000318571"/>
    </source>
</evidence>
<dbReference type="GO" id="GO:0030897">
    <property type="term" value="C:HOPS complex"/>
    <property type="evidence" value="ECO:0007669"/>
    <property type="project" value="UniProtKB-UniRule"/>
</dbReference>
<feature type="domain" description="Vps16 N-terminal" evidence="5">
    <location>
        <begin position="49"/>
        <end position="434"/>
    </location>
</feature>
<keyword evidence="3" id="KW-0813">Transport</keyword>
<gene>
    <name evidence="6" type="ORF">TCAL_08720</name>
</gene>
<dbReference type="Pfam" id="PF04841">
    <property type="entry name" value="Vps16_N"/>
    <property type="match status" value="1"/>
</dbReference>
<dbReference type="GO" id="GO:0033263">
    <property type="term" value="C:CORVET complex"/>
    <property type="evidence" value="ECO:0007669"/>
    <property type="project" value="UniProtKB-UniRule"/>
</dbReference>
<dbReference type="Proteomes" id="UP000318571">
    <property type="component" value="Chromosome 9"/>
</dbReference>
<comment type="caution">
    <text evidence="6">The sequence shown here is derived from an EMBL/GenBank/DDBJ whole genome shotgun (WGS) entry which is preliminary data.</text>
</comment>
<keyword evidence="3" id="KW-0653">Protein transport</keyword>
<keyword evidence="3" id="KW-0967">Endosome</keyword>
<dbReference type="OMA" id="RIPACLC"/>
<dbReference type="EMBL" id="VCGU01000009">
    <property type="protein sequence ID" value="TRY70573.1"/>
    <property type="molecule type" value="Genomic_DNA"/>
</dbReference>
<evidence type="ECO:0000259" key="5">
    <source>
        <dbReference type="Pfam" id="PF04841"/>
    </source>
</evidence>
<dbReference type="STRING" id="6832.A0A553NYQ3"/>
<dbReference type="Gene3D" id="1.10.150.780">
    <property type="entry name" value="Vps16, C-terminal region"/>
    <property type="match status" value="1"/>
</dbReference>
<keyword evidence="7" id="KW-1185">Reference proteome</keyword>
<sequence length="861" mass="96408">MVGHDSWSGESLKALVHKTLEETGTDRIGSFWHPINGSSMTEISAQWIPLGSFTFTRSDIYSSAWCESMVGVEHLVGGAWGGPILTLAEGFVHVFRASGGELAHWKWKNGRVIAMGWSNRQEAVLVTEDGSVFVFSILGELTSAFTMGPEAKDLKITSARVFNTAFGTGIAVLTTAKRFFVVNNIVEPRVRKMVDLDLSTEVQPRAWSVLTDDRQARILVAHGSEVRVISPNEQFVAACTTDAVPKGNVQQIAVSVSGEQFAVSFEDGRLWLGTLETKFCHAQMTKAAMGGMDIVWCADKAVIGFDKNAVMCHLVTIEGQQEDLFLTNYLTAVPELDGIRVMSLSGQEFIHQVPDPLLDTFSIGSVGPGAMLRLATDEFYHRSHKANDYVKLVEAQLEEAVLNCIECATYLFDPLLQKEMLRAAQFGKSFLKGASSTSDKFTHMCVTLRVLNALRNYKVGIPLTIDQYNHLTPEVVIDRLLSQRLYALAFQLCNALKLPQHLGECRVLAHWACYKVSKDGEEDNQVARDISQRLGSQSQISYCDIAAKAAESGKKELAVKLLEHETRISKQVPLLVKLGKESTALMKALNSGNRDLAFTVILHVRRTLDSARFSFLIRKFPLAKVLYVGFCADNDPEALEEWFIQEDDFTSLAQFSFKRAYDSGTMDQRLSHLHNAVENWRKCKMEGYANMAEENQKLLKQQSVLEDKVQQTLVGKTLNQTIFDLLTSNETKLADKLRNDFKMSDKRYMFFRVKALAKTQKWPEIKKLAKQKRQPLSTVSIVRLVREFGGDAQAKEFLNDEFLSPNERFDTYAEFGMFFEAAQAAFVAKSLESLNALETMSMGRDDVIRAISNFKTRLLTK</sequence>
<protein>
    <recommendedName>
        <fullName evidence="2 3">Vacuolar protein sorting-associated protein 16 homolog</fullName>
    </recommendedName>
</protein>
<dbReference type="InterPro" id="IPR006925">
    <property type="entry name" value="Vps16_C"/>
</dbReference>
<comment type="similarity">
    <text evidence="1 3">Belongs to the VPS16 family.</text>
</comment>
<dbReference type="PANTHER" id="PTHR12811:SF0">
    <property type="entry name" value="VACUOLAR PROTEIN SORTING-ASSOCIATED PROTEIN 16 HOMOLOG"/>
    <property type="match status" value="1"/>
</dbReference>
<dbReference type="GO" id="GO:0016197">
    <property type="term" value="P:endosomal transport"/>
    <property type="evidence" value="ECO:0007669"/>
    <property type="project" value="TreeGrafter"/>
</dbReference>
<name>A0A553NYQ3_TIGCA</name>
<dbReference type="PIRSF" id="PIRSF007949">
    <property type="entry name" value="VPS16"/>
    <property type="match status" value="1"/>
</dbReference>
<dbReference type="Pfam" id="PF04840">
    <property type="entry name" value="Vps16_C"/>
    <property type="match status" value="1"/>
</dbReference>